<dbReference type="Pfam" id="PF11185">
    <property type="entry name" value="DUF2971"/>
    <property type="match status" value="1"/>
</dbReference>
<dbReference type="EMBL" id="JBHUIP010000011">
    <property type="protein sequence ID" value="MFD2263475.1"/>
    <property type="molecule type" value="Genomic_DNA"/>
</dbReference>
<dbReference type="Proteomes" id="UP001597295">
    <property type="component" value="Unassembled WGS sequence"/>
</dbReference>
<proteinExistence type="predicted"/>
<organism evidence="1 2">
    <name type="scientific">Lacibacterium aquatile</name>
    <dbReference type="NCBI Taxonomy" id="1168082"/>
    <lineage>
        <taxon>Bacteria</taxon>
        <taxon>Pseudomonadati</taxon>
        <taxon>Pseudomonadota</taxon>
        <taxon>Alphaproteobacteria</taxon>
        <taxon>Rhodospirillales</taxon>
        <taxon>Rhodospirillaceae</taxon>
    </lineage>
</organism>
<evidence type="ECO:0000313" key="2">
    <source>
        <dbReference type="Proteomes" id="UP001597295"/>
    </source>
</evidence>
<accession>A0ABW5DSJ6</accession>
<protein>
    <submittedName>
        <fullName evidence="1">DUF2971 domain-containing protein</fullName>
    </submittedName>
</protein>
<keyword evidence="2" id="KW-1185">Reference proteome</keyword>
<dbReference type="RefSeq" id="WP_379876485.1">
    <property type="nucleotide sequence ID" value="NZ_JBHUIP010000011.1"/>
</dbReference>
<comment type="caution">
    <text evidence="1">The sequence shown here is derived from an EMBL/GenBank/DDBJ whole genome shotgun (WGS) entry which is preliminary data.</text>
</comment>
<gene>
    <name evidence="1" type="ORF">ACFSM5_11295</name>
</gene>
<evidence type="ECO:0000313" key="1">
    <source>
        <dbReference type="EMBL" id="MFD2263475.1"/>
    </source>
</evidence>
<sequence length="328" mass="37409">MSEIDERMLALMNIFTPSEMEQRIRVATQGQRFVHYCSAEVAVSIIEKGIVWLRDAMLMNDYMEFDHGHDCLTHFWNGEGGKHSEALKAVLESFHAGITDELAKDFDAWTPVFRNETFIACMSEHLPDEDDIGRLSMWRAYGGNTGVALVLNNTPFMQFTDAIPAYSFPVDYFYRHQVCEKWAGLTDRLVTNRNLIASLSREELKNWLRSSMRTTSLCTKHPGFAEEREWRVVFTPRYDDADGVKKERLTPEIVVLNGVPQTIYKLGLKNYPDEGLFGATIPELIHRVIIGPTEFGFAIRRSLVSKLKDAGMADAASRVVISHIPLRR</sequence>
<name>A0ABW5DSJ6_9PROT</name>
<dbReference type="InterPro" id="IPR021352">
    <property type="entry name" value="DUF2971"/>
</dbReference>
<reference evidence="2" key="1">
    <citation type="journal article" date="2019" name="Int. J. Syst. Evol. Microbiol.">
        <title>The Global Catalogue of Microorganisms (GCM) 10K type strain sequencing project: providing services to taxonomists for standard genome sequencing and annotation.</title>
        <authorList>
            <consortium name="The Broad Institute Genomics Platform"/>
            <consortium name="The Broad Institute Genome Sequencing Center for Infectious Disease"/>
            <person name="Wu L."/>
            <person name="Ma J."/>
        </authorList>
    </citation>
    <scope>NUCLEOTIDE SEQUENCE [LARGE SCALE GENOMIC DNA]</scope>
    <source>
        <strain evidence="2">CGMCC 1.19062</strain>
    </source>
</reference>